<dbReference type="SMART" id="SM00874">
    <property type="entry name" value="B5"/>
    <property type="match status" value="1"/>
</dbReference>
<evidence type="ECO:0000259" key="19">
    <source>
        <dbReference type="PROSITE" id="PS51483"/>
    </source>
</evidence>
<comment type="cofactor">
    <cofactor evidence="15">
        <name>Mg(2+)</name>
        <dbReference type="ChEBI" id="CHEBI:18420"/>
    </cofactor>
    <text evidence="15">Binds 2 magnesium ions per tetramer.</text>
</comment>
<dbReference type="PROSITE" id="PS51483">
    <property type="entry name" value="B5"/>
    <property type="match status" value="1"/>
</dbReference>
<feature type="domain" description="FDX-ACB" evidence="18">
    <location>
        <begin position="700"/>
        <end position="792"/>
    </location>
</feature>
<dbReference type="GO" id="GO:0004826">
    <property type="term" value="F:phenylalanine-tRNA ligase activity"/>
    <property type="evidence" value="ECO:0007669"/>
    <property type="project" value="UniProtKB-EC"/>
</dbReference>
<evidence type="ECO:0000256" key="5">
    <source>
        <dbReference type="ARBA" id="ARBA00022555"/>
    </source>
</evidence>
<dbReference type="Gene3D" id="2.40.50.140">
    <property type="entry name" value="Nucleic acid-binding proteins"/>
    <property type="match status" value="1"/>
</dbReference>
<dbReference type="InterPro" id="IPR005147">
    <property type="entry name" value="tRNA_synthase_B5-dom"/>
</dbReference>
<feature type="binding site" evidence="15">
    <location>
        <position position="464"/>
    </location>
    <ligand>
        <name>Mg(2+)</name>
        <dbReference type="ChEBI" id="CHEBI:18420"/>
        <note>shared with alpha subunit</note>
    </ligand>
</feature>
<evidence type="ECO:0000256" key="8">
    <source>
        <dbReference type="ARBA" id="ARBA00022741"/>
    </source>
</evidence>
<dbReference type="InterPro" id="IPR005146">
    <property type="entry name" value="B3/B4_tRNA-bd"/>
</dbReference>
<comment type="subcellular location">
    <subcellularLocation>
        <location evidence="1 15">Cytoplasm</location>
    </subcellularLocation>
</comment>
<evidence type="ECO:0000256" key="13">
    <source>
        <dbReference type="ARBA" id="ARBA00023146"/>
    </source>
</evidence>
<keyword evidence="7 15" id="KW-0479">Metal-binding</keyword>
<dbReference type="NCBIfam" id="TIGR00472">
    <property type="entry name" value="pheT_bact"/>
    <property type="match status" value="1"/>
</dbReference>
<dbReference type="InterPro" id="IPR045060">
    <property type="entry name" value="Phe-tRNA-ligase_IIc_bsu"/>
</dbReference>
<dbReference type="SUPFAM" id="SSF46955">
    <property type="entry name" value="Putative DNA-binding domain"/>
    <property type="match status" value="1"/>
</dbReference>
<evidence type="ECO:0000313" key="21">
    <source>
        <dbReference type="Proteomes" id="UP001489509"/>
    </source>
</evidence>
<dbReference type="Gene3D" id="3.30.70.380">
    <property type="entry name" value="Ferrodoxin-fold anticodon-binding domain"/>
    <property type="match status" value="1"/>
</dbReference>
<dbReference type="HAMAP" id="MF_00283">
    <property type="entry name" value="Phe_tRNA_synth_beta1"/>
    <property type="match status" value="1"/>
</dbReference>
<feature type="domain" description="B5" evidence="19">
    <location>
        <begin position="409"/>
        <end position="480"/>
    </location>
</feature>
<dbReference type="EC" id="6.1.1.20" evidence="15"/>
<dbReference type="InterPro" id="IPR012340">
    <property type="entry name" value="NA-bd_OB-fold"/>
</dbReference>
<dbReference type="PROSITE" id="PS51447">
    <property type="entry name" value="FDX_ACB"/>
    <property type="match status" value="1"/>
</dbReference>
<keyword evidence="11 16" id="KW-0694">RNA-binding</keyword>
<dbReference type="Gene3D" id="3.30.56.10">
    <property type="match status" value="2"/>
</dbReference>
<dbReference type="InterPro" id="IPR020825">
    <property type="entry name" value="Phe-tRNA_synthase-like_B3/B4"/>
</dbReference>
<keyword evidence="4 15" id="KW-0963">Cytoplasm</keyword>
<keyword evidence="13 15" id="KW-0030">Aminoacyl-tRNA synthetase</keyword>
<dbReference type="PROSITE" id="PS50886">
    <property type="entry name" value="TRBD"/>
    <property type="match status" value="1"/>
</dbReference>
<evidence type="ECO:0000256" key="3">
    <source>
        <dbReference type="ARBA" id="ARBA00011209"/>
    </source>
</evidence>
<dbReference type="SUPFAM" id="SSF50249">
    <property type="entry name" value="Nucleic acid-binding proteins"/>
    <property type="match status" value="1"/>
</dbReference>
<evidence type="ECO:0000256" key="1">
    <source>
        <dbReference type="ARBA" id="ARBA00004496"/>
    </source>
</evidence>
<comment type="subunit">
    <text evidence="3 15">Tetramer of two alpha and two beta subunits.</text>
</comment>
<dbReference type="InterPro" id="IPR033714">
    <property type="entry name" value="tRNA_bind_bactPheRS"/>
</dbReference>
<organism evidence="20 21">
    <name type="scientific">Solibaculum intestinale</name>
    <dbReference type="NCBI Taxonomy" id="3133165"/>
    <lineage>
        <taxon>Bacteria</taxon>
        <taxon>Bacillati</taxon>
        <taxon>Bacillota</taxon>
        <taxon>Clostridia</taxon>
        <taxon>Eubacteriales</taxon>
        <taxon>Oscillospiraceae</taxon>
        <taxon>Solibaculum</taxon>
    </lineage>
</organism>
<sequence>MQLSMRWLHDFVEDIPVGNREFAERLTMTGSKVEGWEEEGSELKKVVVGKILEITPHPNADKLQVCQLDVGSGTPLQIVTGAKNVAVGDLVPVALDGSHLHGGVKIKKGKLRGVESNGMLCSVAELGITTHDFPYAIEDGIFILQEDCRVGQDIREAIGYNDTVFEFEITSNRPDCLSVIGLARETAVSFDKPLKLHTPAVKGGHGDVNDLLKVRVEAPDLCARYCARVVKNVRVKPSPRWMRERLRASGVRPINNIVDITNYVMLEYGQPMHAFDQKYLKEQQIVVRRAKEGETIVTLDGVERRLSPDMLVIADQEKPSAVAGVMGGEFSGIMDDTNTIVFESACFAGPSVRITAKKLGMRTDSSARFEKGLDPQNCIPALERACELVELLDAGDVCDGIIDVNNSCGERRKLALESDWINRFLGISISEEEMAQILQKLDFEVKDGVVSVPSFRADIEHKADVAEEIARFYGYDKIPTTLVRGSAQGKLTEEQKFERMVNGTMQALGYSEIMTYSFISPKFYDKIGLPSDSPLRRSVTIANPLGEDTSIMRTIALPSLCEALSRNYLNRNLSAALYEVATEYIPKESDNELPIEKQSLVMGAYGEKADFFTLKGAVEELLDKARVFDYDVQPASDEYAFHPGRCAHLLKEGKVFGVIGELHPQVLENYELGVRACAAVLDFNALFALSDPTRQYQPLPKFPAVTRDLAFVCDDEIPVLKLKRSIAAAAGNRLEKVTLFDVYKGKQVAEGKKSVAFNLVLRSADGTLKDEDADAIVKKVRKALTDLGAELRS</sequence>
<keyword evidence="9 15" id="KW-0067">ATP-binding</keyword>
<comment type="catalytic activity">
    <reaction evidence="14 15">
        <text>tRNA(Phe) + L-phenylalanine + ATP = L-phenylalanyl-tRNA(Phe) + AMP + diphosphate + H(+)</text>
        <dbReference type="Rhea" id="RHEA:19413"/>
        <dbReference type="Rhea" id="RHEA-COMP:9668"/>
        <dbReference type="Rhea" id="RHEA-COMP:9699"/>
        <dbReference type="ChEBI" id="CHEBI:15378"/>
        <dbReference type="ChEBI" id="CHEBI:30616"/>
        <dbReference type="ChEBI" id="CHEBI:33019"/>
        <dbReference type="ChEBI" id="CHEBI:58095"/>
        <dbReference type="ChEBI" id="CHEBI:78442"/>
        <dbReference type="ChEBI" id="CHEBI:78531"/>
        <dbReference type="ChEBI" id="CHEBI:456215"/>
        <dbReference type="EC" id="6.1.1.20"/>
    </reaction>
</comment>
<evidence type="ECO:0000256" key="12">
    <source>
        <dbReference type="ARBA" id="ARBA00022917"/>
    </source>
</evidence>
<keyword evidence="21" id="KW-1185">Reference proteome</keyword>
<evidence type="ECO:0000256" key="7">
    <source>
        <dbReference type="ARBA" id="ARBA00022723"/>
    </source>
</evidence>
<evidence type="ECO:0000256" key="2">
    <source>
        <dbReference type="ARBA" id="ARBA00008653"/>
    </source>
</evidence>
<dbReference type="CDD" id="cd02796">
    <property type="entry name" value="tRNA_bind_bactPheRS"/>
    <property type="match status" value="1"/>
</dbReference>
<reference evidence="20 21" key="1">
    <citation type="submission" date="2024-03" db="EMBL/GenBank/DDBJ databases">
        <title>Human intestinal bacterial collection.</title>
        <authorList>
            <person name="Pauvert C."/>
            <person name="Hitch T.C.A."/>
            <person name="Clavel T."/>
        </authorList>
    </citation>
    <scope>NUCLEOTIDE SEQUENCE [LARGE SCALE GENOMIC DNA]</scope>
    <source>
        <strain evidence="20 21">CLA-JM-H44</strain>
    </source>
</reference>
<dbReference type="InterPro" id="IPR041616">
    <property type="entry name" value="PheRS_beta_core"/>
</dbReference>
<protein>
    <recommendedName>
        <fullName evidence="15">Phenylalanine--tRNA ligase beta subunit</fullName>
        <ecNumber evidence="15">6.1.1.20</ecNumber>
    </recommendedName>
    <alternativeName>
        <fullName evidence="15">Phenylalanyl-tRNA synthetase beta subunit</fullName>
        <shortName evidence="15">PheRS</shortName>
    </alternativeName>
</protein>
<feature type="binding site" evidence="15">
    <location>
        <position position="468"/>
    </location>
    <ligand>
        <name>Mg(2+)</name>
        <dbReference type="ChEBI" id="CHEBI:18420"/>
        <note>shared with alpha subunit</note>
    </ligand>
</feature>
<evidence type="ECO:0000313" key="20">
    <source>
        <dbReference type="EMBL" id="MEQ2439290.1"/>
    </source>
</evidence>
<dbReference type="RefSeq" id="WP_349217567.1">
    <property type="nucleotide sequence ID" value="NZ_JBBMFD010000001.1"/>
</dbReference>
<evidence type="ECO:0000259" key="17">
    <source>
        <dbReference type="PROSITE" id="PS50886"/>
    </source>
</evidence>
<dbReference type="Pfam" id="PF03484">
    <property type="entry name" value="B5"/>
    <property type="match status" value="1"/>
</dbReference>
<dbReference type="InterPro" id="IPR045864">
    <property type="entry name" value="aa-tRNA-synth_II/BPL/LPL"/>
</dbReference>
<dbReference type="SUPFAM" id="SSF56037">
    <property type="entry name" value="PheT/TilS domain"/>
    <property type="match status" value="1"/>
</dbReference>
<evidence type="ECO:0000256" key="16">
    <source>
        <dbReference type="PROSITE-ProRule" id="PRU00209"/>
    </source>
</evidence>
<dbReference type="SUPFAM" id="SSF54991">
    <property type="entry name" value="Anticodon-binding domain of PheRS"/>
    <property type="match status" value="1"/>
</dbReference>
<dbReference type="PANTHER" id="PTHR10947:SF0">
    <property type="entry name" value="PHENYLALANINE--TRNA LIGASE BETA SUBUNIT"/>
    <property type="match status" value="1"/>
</dbReference>
<keyword evidence="10 15" id="KW-0460">Magnesium</keyword>
<dbReference type="Proteomes" id="UP001489509">
    <property type="component" value="Unassembled WGS sequence"/>
</dbReference>
<gene>
    <name evidence="15 20" type="primary">pheT</name>
    <name evidence="20" type="ORF">WMO26_00440</name>
</gene>
<proteinExistence type="inferred from homology"/>
<keyword evidence="12 15" id="KW-0648">Protein biosynthesis</keyword>
<dbReference type="InterPro" id="IPR005121">
    <property type="entry name" value="Fdx_antiC-bd"/>
</dbReference>
<dbReference type="Pfam" id="PF01588">
    <property type="entry name" value="tRNA_bind"/>
    <property type="match status" value="1"/>
</dbReference>
<dbReference type="InterPro" id="IPR002547">
    <property type="entry name" value="tRNA-bd_dom"/>
</dbReference>
<dbReference type="Gene3D" id="3.50.40.10">
    <property type="entry name" value="Phenylalanyl-trna Synthetase, Chain B, domain 3"/>
    <property type="match status" value="1"/>
</dbReference>
<dbReference type="SMART" id="SM00896">
    <property type="entry name" value="FDX-ACB"/>
    <property type="match status" value="1"/>
</dbReference>
<evidence type="ECO:0000256" key="11">
    <source>
        <dbReference type="ARBA" id="ARBA00022884"/>
    </source>
</evidence>
<dbReference type="Pfam" id="PF03147">
    <property type="entry name" value="FDX-ACB"/>
    <property type="match status" value="1"/>
</dbReference>
<comment type="caution">
    <text evidence="20">The sequence shown here is derived from an EMBL/GenBank/DDBJ whole genome shotgun (WGS) entry which is preliminary data.</text>
</comment>
<dbReference type="PANTHER" id="PTHR10947">
    <property type="entry name" value="PHENYLALANYL-TRNA SYNTHETASE BETA CHAIN AND LEUCINE-RICH REPEAT-CONTAINING PROTEIN 47"/>
    <property type="match status" value="1"/>
</dbReference>
<dbReference type="InterPro" id="IPR009061">
    <property type="entry name" value="DNA-bd_dom_put_sf"/>
</dbReference>
<feature type="binding site" evidence="15">
    <location>
        <position position="467"/>
    </location>
    <ligand>
        <name>Mg(2+)</name>
        <dbReference type="ChEBI" id="CHEBI:18420"/>
        <note>shared with alpha subunit</note>
    </ligand>
</feature>
<dbReference type="CDD" id="cd00769">
    <property type="entry name" value="PheRS_beta_core"/>
    <property type="match status" value="1"/>
</dbReference>
<keyword evidence="6 15" id="KW-0436">Ligase</keyword>
<dbReference type="SUPFAM" id="SSF55681">
    <property type="entry name" value="Class II aaRS and biotin synthetases"/>
    <property type="match status" value="1"/>
</dbReference>
<dbReference type="NCBIfam" id="NF045760">
    <property type="entry name" value="YtpR"/>
    <property type="match status" value="1"/>
</dbReference>
<accession>A0ABV1DXR9</accession>
<evidence type="ECO:0000256" key="10">
    <source>
        <dbReference type="ARBA" id="ARBA00022842"/>
    </source>
</evidence>
<dbReference type="Pfam" id="PF17759">
    <property type="entry name" value="tRNA_synthFbeta"/>
    <property type="match status" value="1"/>
</dbReference>
<evidence type="ECO:0000256" key="4">
    <source>
        <dbReference type="ARBA" id="ARBA00022490"/>
    </source>
</evidence>
<dbReference type="Pfam" id="PF03483">
    <property type="entry name" value="B3_4"/>
    <property type="match status" value="1"/>
</dbReference>
<feature type="binding site" evidence="15">
    <location>
        <position position="458"/>
    </location>
    <ligand>
        <name>Mg(2+)</name>
        <dbReference type="ChEBI" id="CHEBI:18420"/>
        <note>shared with alpha subunit</note>
    </ligand>
</feature>
<evidence type="ECO:0000256" key="6">
    <source>
        <dbReference type="ARBA" id="ARBA00022598"/>
    </source>
</evidence>
<name>A0ABV1DXR9_9FIRM</name>
<dbReference type="InterPro" id="IPR036690">
    <property type="entry name" value="Fdx_antiC-bd_sf"/>
</dbReference>
<dbReference type="SMART" id="SM00873">
    <property type="entry name" value="B3_4"/>
    <property type="match status" value="1"/>
</dbReference>
<dbReference type="EMBL" id="JBBMFD010000001">
    <property type="protein sequence ID" value="MEQ2439290.1"/>
    <property type="molecule type" value="Genomic_DNA"/>
</dbReference>
<evidence type="ECO:0000259" key="18">
    <source>
        <dbReference type="PROSITE" id="PS51447"/>
    </source>
</evidence>
<keyword evidence="5 16" id="KW-0820">tRNA-binding</keyword>
<evidence type="ECO:0000256" key="14">
    <source>
        <dbReference type="ARBA" id="ARBA00049255"/>
    </source>
</evidence>
<evidence type="ECO:0000256" key="15">
    <source>
        <dbReference type="HAMAP-Rule" id="MF_00283"/>
    </source>
</evidence>
<keyword evidence="8 15" id="KW-0547">Nucleotide-binding</keyword>
<evidence type="ECO:0000256" key="9">
    <source>
        <dbReference type="ARBA" id="ARBA00022840"/>
    </source>
</evidence>
<dbReference type="Gene3D" id="3.30.930.10">
    <property type="entry name" value="Bira Bifunctional Protein, Domain 2"/>
    <property type="match status" value="1"/>
</dbReference>
<feature type="domain" description="TRNA-binding" evidence="17">
    <location>
        <begin position="40"/>
        <end position="155"/>
    </location>
</feature>
<comment type="similarity">
    <text evidence="2 15">Belongs to the phenylalanyl-tRNA synthetase beta subunit family. Type 1 subfamily.</text>
</comment>
<dbReference type="InterPro" id="IPR004532">
    <property type="entry name" value="Phe-tRNA-ligase_IIc_bsu_bact"/>
</dbReference>